<evidence type="ECO:0000313" key="2">
    <source>
        <dbReference type="Ensembl" id="ENSEBUP00000013988.1"/>
    </source>
</evidence>
<keyword evidence="3" id="KW-1185">Reference proteome</keyword>
<feature type="region of interest" description="Disordered" evidence="1">
    <location>
        <begin position="63"/>
        <end position="96"/>
    </location>
</feature>
<evidence type="ECO:0008006" key="4">
    <source>
        <dbReference type="Google" id="ProtNLM"/>
    </source>
</evidence>
<feature type="compositionally biased region" description="Basic residues" evidence="1">
    <location>
        <begin position="167"/>
        <end position="178"/>
    </location>
</feature>
<evidence type="ECO:0000313" key="3">
    <source>
        <dbReference type="Proteomes" id="UP000694388"/>
    </source>
</evidence>
<reference evidence="2" key="1">
    <citation type="submission" date="2025-05" db="UniProtKB">
        <authorList>
            <consortium name="Ensembl"/>
        </authorList>
    </citation>
    <scope>IDENTIFICATION</scope>
</reference>
<dbReference type="AlphaFoldDB" id="A0A8C4QEY2"/>
<proteinExistence type="predicted"/>
<dbReference type="Ensembl" id="ENSEBUT00000014564.1">
    <property type="protein sequence ID" value="ENSEBUP00000013988.1"/>
    <property type="gene ID" value="ENSEBUG00000008810.1"/>
</dbReference>
<protein>
    <recommendedName>
        <fullName evidence="4">Testis development-related protein</fullName>
    </recommendedName>
</protein>
<name>A0A8C4QEY2_EPTBU</name>
<evidence type="ECO:0000256" key="1">
    <source>
        <dbReference type="SAM" id="MobiDB-lite"/>
    </source>
</evidence>
<dbReference type="Proteomes" id="UP000694388">
    <property type="component" value="Unplaced"/>
</dbReference>
<accession>A0A8C4QEY2</accession>
<feature type="region of interest" description="Disordered" evidence="1">
    <location>
        <begin position="154"/>
        <end position="193"/>
    </location>
</feature>
<feature type="compositionally biased region" description="Basic and acidic residues" evidence="1">
    <location>
        <begin position="179"/>
        <end position="193"/>
    </location>
</feature>
<organism evidence="2 3">
    <name type="scientific">Eptatretus burgeri</name>
    <name type="common">Inshore hagfish</name>
    <dbReference type="NCBI Taxonomy" id="7764"/>
    <lineage>
        <taxon>Eukaryota</taxon>
        <taxon>Metazoa</taxon>
        <taxon>Chordata</taxon>
        <taxon>Craniata</taxon>
        <taxon>Vertebrata</taxon>
        <taxon>Cyclostomata</taxon>
        <taxon>Myxini</taxon>
        <taxon>Myxiniformes</taxon>
        <taxon>Myxinidae</taxon>
        <taxon>Eptatretinae</taxon>
        <taxon>Eptatretus</taxon>
    </lineage>
</organism>
<sequence length="193" mass="22265">MSVWKMCKSKSLRTLISDSEEEKRIHICKSKDGNLFDDMSSSVSQLATKVHGARRKGWRDMTSLFSSKHGDRERLTDAPSPSTEHASISKDDPEPDSARSYFWEGLAVQEPTWSSELKGLADSRLWAPRRPTGIRQNDSETEYEGLAIFPRSSSWDVLDSEQNEKRGPHRPRWSKTHRERGEDPADWHWRPIK</sequence>
<dbReference type="Ensembl" id="ENSEBUT00000014553.1">
    <property type="protein sequence ID" value="ENSEBUP00000013977.1"/>
    <property type="gene ID" value="ENSEBUG00000008810.1"/>
</dbReference>